<dbReference type="EMBL" id="CABVGP010000002">
    <property type="protein sequence ID" value="VVJ21594.1"/>
    <property type="molecule type" value="Genomic_DNA"/>
</dbReference>
<dbReference type="AlphaFoldDB" id="A0A6I8LU84"/>
<evidence type="ECO:0000313" key="2">
    <source>
        <dbReference type="Proteomes" id="UP000399805"/>
    </source>
</evidence>
<sequence>MKERASAVGQERFKRPTMEELVEWALEEPPPVRNLAELLDSAAVGIVKHSWRNSPWEDVHADPASPLTDGEMMRSNAATTRLAREFLQDFFRDFFEVDVPPAGTGSGSLIDGLLQLDECDFLDDFDDGDLLADSMLSPLFVALTSRVLPCGYTVREVAAELYPELEDHAAANLDHFADVTDRHSLRASLYLKAKAAEFERWWLGPDWSEVVDALATVMAEPEHHHWDIRGYPEPAGRPGRCRDIEQLAAVLKQGPDRLTAAEAEWCVEDAGIGFALHHVRSDAAMKR</sequence>
<reference evidence="1 2" key="1">
    <citation type="submission" date="2019-09" db="EMBL/GenBank/DDBJ databases">
        <authorList>
            <person name="Leyn A S."/>
        </authorList>
    </citation>
    <scope>NUCLEOTIDE SEQUENCE [LARGE SCALE GENOMIC DNA]</scope>
    <source>
        <strain evidence="1">AA231_1</strain>
    </source>
</reference>
<accession>A0A6I8LU84</accession>
<dbReference type="RefSeq" id="WP_155546516.1">
    <property type="nucleotide sequence ID" value="NZ_CABVGP010000002.1"/>
</dbReference>
<proteinExistence type="predicted"/>
<name>A0A6I8LU84_9PSEU</name>
<organism evidence="1 2">
    <name type="scientific">Amycolatopsis camponoti</name>
    <dbReference type="NCBI Taxonomy" id="2606593"/>
    <lineage>
        <taxon>Bacteria</taxon>
        <taxon>Bacillati</taxon>
        <taxon>Actinomycetota</taxon>
        <taxon>Actinomycetes</taxon>
        <taxon>Pseudonocardiales</taxon>
        <taxon>Pseudonocardiaceae</taxon>
        <taxon>Amycolatopsis</taxon>
    </lineage>
</organism>
<gene>
    <name evidence="1" type="ORF">AA23TX_06615</name>
</gene>
<keyword evidence="2" id="KW-1185">Reference proteome</keyword>
<protein>
    <submittedName>
        <fullName evidence="1">Uncharacterized protein</fullName>
    </submittedName>
</protein>
<evidence type="ECO:0000313" key="1">
    <source>
        <dbReference type="EMBL" id="VVJ21594.1"/>
    </source>
</evidence>
<dbReference type="Proteomes" id="UP000399805">
    <property type="component" value="Unassembled WGS sequence"/>
</dbReference>